<dbReference type="AlphaFoldDB" id="A0A2U8E6J7"/>
<feature type="transmembrane region" description="Helical" evidence="1">
    <location>
        <begin position="73"/>
        <end position="90"/>
    </location>
</feature>
<dbReference type="OrthoDB" id="195882at2"/>
<accession>A0A2U8E6J7</accession>
<feature type="transmembrane region" description="Helical" evidence="1">
    <location>
        <begin position="123"/>
        <end position="141"/>
    </location>
</feature>
<proteinExistence type="predicted"/>
<name>A0A2U8E6J7_9BACT</name>
<keyword evidence="1" id="KW-0472">Membrane</keyword>
<feature type="transmembrane region" description="Helical" evidence="1">
    <location>
        <begin position="40"/>
        <end position="61"/>
    </location>
</feature>
<dbReference type="Proteomes" id="UP000244896">
    <property type="component" value="Chromosome"/>
</dbReference>
<reference evidence="2 3" key="1">
    <citation type="journal article" date="2018" name="Syst. Appl. Microbiol.">
        <title>Ereboglobus luteus gen. nov. sp. nov. from cockroach guts, and new insights into the oxygen relationship of the genera Opitutus and Didymococcus (Verrucomicrobia: Opitutaceae).</title>
        <authorList>
            <person name="Tegtmeier D."/>
            <person name="Belitz A."/>
            <person name="Radek R."/>
            <person name="Heimerl T."/>
            <person name="Brune A."/>
        </authorList>
    </citation>
    <scope>NUCLEOTIDE SEQUENCE [LARGE SCALE GENOMIC DNA]</scope>
    <source>
        <strain evidence="2 3">Ho45</strain>
    </source>
</reference>
<dbReference type="EMBL" id="CP023004">
    <property type="protein sequence ID" value="AWI10497.1"/>
    <property type="molecule type" value="Genomic_DNA"/>
</dbReference>
<feature type="transmembrane region" description="Helical" evidence="1">
    <location>
        <begin position="162"/>
        <end position="180"/>
    </location>
</feature>
<feature type="transmembrane region" description="Helical" evidence="1">
    <location>
        <begin position="6"/>
        <end position="28"/>
    </location>
</feature>
<sequence length="181" mass="19873">MSLFTATFLPGLFLIVIGVPLLVGNSLIATSLKAMPRSPLAAAVFWGAAAVWFLYVVWHLSPADLVLFETPKPWVAFFGAVAVAAFYFVPDFLAIRGLSALTLLAAWEVLMGLFGEYDYSRRLFAVGFVYAAIVLAIYFGCVPYRARDIIQWLFVRVQRARALGAFLVAYGLLVAGIAFSY</sequence>
<evidence type="ECO:0000313" key="2">
    <source>
        <dbReference type="EMBL" id="AWI10497.1"/>
    </source>
</evidence>
<gene>
    <name evidence="2" type="ORF">CKA38_03765</name>
</gene>
<keyword evidence="3" id="KW-1185">Reference proteome</keyword>
<dbReference type="KEGG" id="elut:CKA38_03765"/>
<keyword evidence="1" id="KW-1133">Transmembrane helix</keyword>
<evidence type="ECO:0000313" key="3">
    <source>
        <dbReference type="Proteomes" id="UP000244896"/>
    </source>
</evidence>
<protein>
    <submittedName>
        <fullName evidence="2">Uncharacterized protein</fullName>
    </submittedName>
</protein>
<organism evidence="2 3">
    <name type="scientific">Ereboglobus luteus</name>
    <dbReference type="NCBI Taxonomy" id="1796921"/>
    <lineage>
        <taxon>Bacteria</taxon>
        <taxon>Pseudomonadati</taxon>
        <taxon>Verrucomicrobiota</taxon>
        <taxon>Opitutia</taxon>
        <taxon>Opitutales</taxon>
        <taxon>Opitutaceae</taxon>
        <taxon>Ereboglobus</taxon>
    </lineage>
</organism>
<keyword evidence="1" id="KW-0812">Transmembrane</keyword>
<dbReference type="RefSeq" id="WP_108826394.1">
    <property type="nucleotide sequence ID" value="NZ_CP023004.1"/>
</dbReference>
<evidence type="ECO:0000256" key="1">
    <source>
        <dbReference type="SAM" id="Phobius"/>
    </source>
</evidence>